<protein>
    <submittedName>
        <fullName evidence="2">Uncharacterized protein</fullName>
    </submittedName>
</protein>
<gene>
    <name evidence="2" type="ORF">AYR63_01585</name>
</gene>
<name>A0A1B2IVB2_9LACO</name>
<dbReference type="AlphaFoldDB" id="A0A1B2IVB2"/>
<dbReference type="EMBL" id="CP014924">
    <property type="protein sequence ID" value="ANZ65959.1"/>
    <property type="molecule type" value="Genomic_DNA"/>
</dbReference>
<evidence type="ECO:0000313" key="3">
    <source>
        <dbReference type="Proteomes" id="UP000093267"/>
    </source>
</evidence>
<dbReference type="STRING" id="240427.AYR62_01365"/>
<organism evidence="2 3">
    <name type="scientific">Secundilactobacillus paracollinoides</name>
    <dbReference type="NCBI Taxonomy" id="240427"/>
    <lineage>
        <taxon>Bacteria</taxon>
        <taxon>Bacillati</taxon>
        <taxon>Bacillota</taxon>
        <taxon>Bacilli</taxon>
        <taxon>Lactobacillales</taxon>
        <taxon>Lactobacillaceae</taxon>
        <taxon>Secundilactobacillus</taxon>
    </lineage>
</organism>
<evidence type="ECO:0000313" key="2">
    <source>
        <dbReference type="EMBL" id="ANZ65959.1"/>
    </source>
</evidence>
<reference evidence="2 3" key="1">
    <citation type="submission" date="2016-03" db="EMBL/GenBank/DDBJ databases">
        <title>Pediococcus and Lactobacillus from brewery environment - whole genome sequencing and assembly.</title>
        <authorList>
            <person name="Behr J."/>
            <person name="Geissler A.J."/>
            <person name="Vogel R.F."/>
        </authorList>
    </citation>
    <scope>NUCLEOTIDE SEQUENCE [LARGE SCALE GENOMIC DNA]</scope>
    <source>
        <strain evidence="2 3">TMW 1.1995</strain>
    </source>
</reference>
<accession>A0A1B2IVB2</accession>
<feature type="region of interest" description="Disordered" evidence="1">
    <location>
        <begin position="185"/>
        <end position="227"/>
    </location>
</feature>
<sequence>MKKWVWAVATAIIIIIAGGLAYTSHHNVQTQYNNAMNSGKLSVQDKSYSAAETAFQTALRHKDSDKVAQTYLSQTQNYVAGNAALNDGNFSTAKKAFTKVKNAKNGYDVLTKRAKTSLKRVKPIQFRSEMFTQIYGQAVTQYQAQSYTESNATLDRILTDKDAKQTYYQDTYNKAVALRSSNNKAIKNGGDGTPASDSSAVATTDSDSSSATATTGSTSASSSSVAGLTKAESKAAKNYKGTNEYTVKKSQTEINGKTITNAQIAAARKTLKSAGVEAGSFSDQDIRTGLIAANKAGISYKAYVNKTYK</sequence>
<keyword evidence="3" id="KW-1185">Reference proteome</keyword>
<evidence type="ECO:0000256" key="1">
    <source>
        <dbReference type="SAM" id="MobiDB-lite"/>
    </source>
</evidence>
<feature type="compositionally biased region" description="Low complexity" evidence="1">
    <location>
        <begin position="195"/>
        <end position="227"/>
    </location>
</feature>
<dbReference type="Proteomes" id="UP000093267">
    <property type="component" value="Chromosome"/>
</dbReference>
<dbReference type="OrthoDB" id="2249726at2"/>
<dbReference type="RefSeq" id="WP_065901244.1">
    <property type="nucleotide sequence ID" value="NZ_CP014912.1"/>
</dbReference>
<proteinExistence type="predicted"/>